<reference evidence="1" key="2">
    <citation type="submission" date="2023-06" db="EMBL/GenBank/DDBJ databases">
        <authorList>
            <person name="Swenson N.G."/>
            <person name="Wegrzyn J.L."/>
            <person name="Mcevoy S.L."/>
        </authorList>
    </citation>
    <scope>NUCLEOTIDE SEQUENCE</scope>
    <source>
        <strain evidence="1">NS2018</strain>
        <tissue evidence="1">Leaf</tissue>
    </source>
</reference>
<dbReference type="Proteomes" id="UP001168877">
    <property type="component" value="Unassembled WGS sequence"/>
</dbReference>
<protein>
    <submittedName>
        <fullName evidence="1">Uncharacterized protein</fullName>
    </submittedName>
</protein>
<evidence type="ECO:0000313" key="1">
    <source>
        <dbReference type="EMBL" id="KAK0581111.1"/>
    </source>
</evidence>
<evidence type="ECO:0000313" key="2">
    <source>
        <dbReference type="Proteomes" id="UP001168877"/>
    </source>
</evidence>
<dbReference type="EMBL" id="JAUESC010000384">
    <property type="protein sequence ID" value="KAK0581111.1"/>
    <property type="molecule type" value="Genomic_DNA"/>
</dbReference>
<sequence length="169" mass="19687">MEEFIEEGMTDFEQLRWLSDHATMEIGTMEELEDEVINMLVWASGESHMEEESEETNDIIKKFIRWLLQQGGRCSKVVLKTLRFVHTPRFVQTPPIEQAVRNVAATVILVNSSGADVMAIHRTSWEVDWEFTAVEEDLMADWEFAVVGRSQQLREISGFFVLFLKLIWF</sequence>
<name>A0AA39VIT2_ACESA</name>
<organism evidence="1 2">
    <name type="scientific">Acer saccharum</name>
    <name type="common">Sugar maple</name>
    <dbReference type="NCBI Taxonomy" id="4024"/>
    <lineage>
        <taxon>Eukaryota</taxon>
        <taxon>Viridiplantae</taxon>
        <taxon>Streptophyta</taxon>
        <taxon>Embryophyta</taxon>
        <taxon>Tracheophyta</taxon>
        <taxon>Spermatophyta</taxon>
        <taxon>Magnoliopsida</taxon>
        <taxon>eudicotyledons</taxon>
        <taxon>Gunneridae</taxon>
        <taxon>Pentapetalae</taxon>
        <taxon>rosids</taxon>
        <taxon>malvids</taxon>
        <taxon>Sapindales</taxon>
        <taxon>Sapindaceae</taxon>
        <taxon>Hippocastanoideae</taxon>
        <taxon>Acereae</taxon>
        <taxon>Acer</taxon>
    </lineage>
</organism>
<keyword evidence="2" id="KW-1185">Reference proteome</keyword>
<accession>A0AA39VIT2</accession>
<comment type="caution">
    <text evidence="1">The sequence shown here is derived from an EMBL/GenBank/DDBJ whole genome shotgun (WGS) entry which is preliminary data.</text>
</comment>
<gene>
    <name evidence="1" type="ORF">LWI29_010138</name>
</gene>
<reference evidence="1" key="1">
    <citation type="journal article" date="2022" name="Plant J.">
        <title>Strategies of tolerance reflected in two North American maple genomes.</title>
        <authorList>
            <person name="McEvoy S.L."/>
            <person name="Sezen U.U."/>
            <person name="Trouern-Trend A."/>
            <person name="McMahon S.M."/>
            <person name="Schaberg P.G."/>
            <person name="Yang J."/>
            <person name="Wegrzyn J.L."/>
            <person name="Swenson N.G."/>
        </authorList>
    </citation>
    <scope>NUCLEOTIDE SEQUENCE</scope>
    <source>
        <strain evidence="1">NS2018</strain>
    </source>
</reference>
<proteinExistence type="predicted"/>
<dbReference type="AlphaFoldDB" id="A0AA39VIT2"/>